<dbReference type="NCBIfam" id="NF005721">
    <property type="entry name" value="PRK07539.1-1"/>
    <property type="match status" value="1"/>
</dbReference>
<evidence type="ECO:0000256" key="5">
    <source>
        <dbReference type="ARBA" id="ARBA00022967"/>
    </source>
</evidence>
<evidence type="ECO:0000256" key="8">
    <source>
        <dbReference type="ARBA" id="ARBA00023027"/>
    </source>
</evidence>
<dbReference type="KEGG" id="sarm:DVA86_10700"/>
<evidence type="ECO:0000256" key="1">
    <source>
        <dbReference type="ARBA" id="ARBA00010643"/>
    </source>
</evidence>
<evidence type="ECO:0000256" key="11">
    <source>
        <dbReference type="ARBA" id="ARBA00034078"/>
    </source>
</evidence>
<dbReference type="Pfam" id="PF01257">
    <property type="entry name" value="2Fe-2S_thioredx"/>
    <property type="match status" value="1"/>
</dbReference>
<keyword evidence="6" id="KW-0408">Iron</keyword>
<evidence type="ECO:0000256" key="4">
    <source>
        <dbReference type="ARBA" id="ARBA00022723"/>
    </source>
</evidence>
<dbReference type="GO" id="GO:0051537">
    <property type="term" value="F:2 iron, 2 sulfur cluster binding"/>
    <property type="evidence" value="ECO:0007669"/>
    <property type="project" value="UniProtKB-KW"/>
</dbReference>
<feature type="region of interest" description="Disordered" evidence="14">
    <location>
        <begin position="227"/>
        <end position="286"/>
    </location>
</feature>
<dbReference type="FunFam" id="1.10.10.1590:FF:000001">
    <property type="entry name" value="NADH-quinone oxidoreductase subunit E"/>
    <property type="match status" value="1"/>
</dbReference>
<evidence type="ECO:0000256" key="12">
    <source>
        <dbReference type="ARBA" id="ARBA00047712"/>
    </source>
</evidence>
<dbReference type="PANTHER" id="PTHR10371">
    <property type="entry name" value="NADH DEHYDROGENASE UBIQUINONE FLAVOPROTEIN 2, MITOCHONDRIAL"/>
    <property type="match status" value="1"/>
</dbReference>
<keyword evidence="4" id="KW-0479">Metal-binding</keyword>
<dbReference type="Proteomes" id="UP000254425">
    <property type="component" value="Chromosome"/>
</dbReference>
<dbReference type="RefSeq" id="WP_208877665.1">
    <property type="nucleotide sequence ID" value="NZ_CP031320.1"/>
</dbReference>
<keyword evidence="16" id="KW-1185">Reference proteome</keyword>
<evidence type="ECO:0000256" key="6">
    <source>
        <dbReference type="ARBA" id="ARBA00023004"/>
    </source>
</evidence>
<feature type="region of interest" description="Disordered" evidence="14">
    <location>
        <begin position="198"/>
        <end position="217"/>
    </location>
</feature>
<accession>A0A345XN33</accession>
<evidence type="ECO:0000256" key="9">
    <source>
        <dbReference type="ARBA" id="ARBA00031580"/>
    </source>
</evidence>
<keyword evidence="3" id="KW-0001">2Fe-2S</keyword>
<dbReference type="InterPro" id="IPR042128">
    <property type="entry name" value="NuoE_dom"/>
</dbReference>
<dbReference type="CDD" id="cd03064">
    <property type="entry name" value="TRX_Fd_NuoE"/>
    <property type="match status" value="1"/>
</dbReference>
<keyword evidence="15" id="KW-0560">Oxidoreductase</keyword>
<evidence type="ECO:0000256" key="13">
    <source>
        <dbReference type="ARBA" id="ARBA00058530"/>
    </source>
</evidence>
<keyword evidence="7" id="KW-0411">Iron-sulfur</keyword>
<gene>
    <name evidence="15" type="ORF">DVA86_10700</name>
</gene>
<comment type="function">
    <text evidence="13">NDH-1 shuttles electrons from NADH, via FMN and iron-sulfur (Fe-S) centers, to quinones in the respiratory chain. The immediate electron acceptor for the enzyme in this species is believed to be menaquinone. Couples the redox reaction to proton translocation (for every two electrons transferred, four hydrogen ions are translocated across the cytoplasmic membrane), and thus conserves the redox energy in a proton gradient.</text>
</comment>
<dbReference type="InterPro" id="IPR002023">
    <property type="entry name" value="NuoE-like"/>
</dbReference>
<dbReference type="Gene3D" id="3.40.30.10">
    <property type="entry name" value="Glutaredoxin"/>
    <property type="match status" value="1"/>
</dbReference>
<name>A0A345XN33_9ACTN</name>
<keyword evidence="5" id="KW-1278">Translocase</keyword>
<dbReference type="InterPro" id="IPR041921">
    <property type="entry name" value="NuoE_N"/>
</dbReference>
<evidence type="ECO:0000256" key="2">
    <source>
        <dbReference type="ARBA" id="ARBA00019898"/>
    </source>
</evidence>
<dbReference type="PROSITE" id="PS01099">
    <property type="entry name" value="COMPLEX1_24K"/>
    <property type="match status" value="1"/>
</dbReference>
<feature type="compositionally biased region" description="Low complexity" evidence="14">
    <location>
        <begin position="252"/>
        <end position="265"/>
    </location>
</feature>
<keyword evidence="8" id="KW-0520">NAD</keyword>
<dbReference type="NCBIfam" id="TIGR01958">
    <property type="entry name" value="nuoE_fam"/>
    <property type="match status" value="1"/>
</dbReference>
<dbReference type="AlphaFoldDB" id="A0A345XN33"/>
<protein>
    <recommendedName>
        <fullName evidence="2">NADH-quinone oxidoreductase subunit E</fullName>
    </recommendedName>
    <alternativeName>
        <fullName evidence="9">NADH dehydrogenase I subunit E</fullName>
    </alternativeName>
    <alternativeName>
        <fullName evidence="10">NDH-1 subunit E</fullName>
    </alternativeName>
</protein>
<feature type="compositionally biased region" description="Basic and acidic residues" evidence="14">
    <location>
        <begin position="276"/>
        <end position="286"/>
    </location>
</feature>
<comment type="similarity">
    <text evidence="1">Belongs to the complex I 24 kDa subunit family.</text>
</comment>
<proteinExistence type="inferred from homology"/>
<evidence type="ECO:0000256" key="14">
    <source>
        <dbReference type="SAM" id="MobiDB-lite"/>
    </source>
</evidence>
<comment type="cofactor">
    <cofactor evidence="11">
        <name>[2Fe-2S] cluster</name>
        <dbReference type="ChEBI" id="CHEBI:190135"/>
    </cofactor>
</comment>
<dbReference type="EMBL" id="CP031320">
    <property type="protein sequence ID" value="AXK33049.1"/>
    <property type="molecule type" value="Genomic_DNA"/>
</dbReference>
<evidence type="ECO:0000256" key="7">
    <source>
        <dbReference type="ARBA" id="ARBA00023014"/>
    </source>
</evidence>
<organism evidence="15 16">
    <name type="scientific">Streptomyces armeniacus</name>
    <dbReference type="NCBI Taxonomy" id="83291"/>
    <lineage>
        <taxon>Bacteria</taxon>
        <taxon>Bacillati</taxon>
        <taxon>Actinomycetota</taxon>
        <taxon>Actinomycetes</taxon>
        <taxon>Kitasatosporales</taxon>
        <taxon>Streptomycetaceae</taxon>
        <taxon>Streptomyces</taxon>
    </lineage>
</organism>
<evidence type="ECO:0000313" key="15">
    <source>
        <dbReference type="EMBL" id="AXK33049.1"/>
    </source>
</evidence>
<dbReference type="FunFam" id="3.40.30.10:FF:000057">
    <property type="entry name" value="NADH-quinone oxidoreductase subunit E"/>
    <property type="match status" value="1"/>
</dbReference>
<dbReference type="InterPro" id="IPR036249">
    <property type="entry name" value="Thioredoxin-like_sf"/>
</dbReference>
<sequence>MTDVSLGMPELPAPDYPSDVRARLEADAKEIIARYPDSRSALLPMLHLVQSEEGHVTRTGQKFCAEMLELATAEVNAVATFYSMYRRKPSGDYQVGVCTNTLCAVLGGDAIFEELQRHLGVGNNETTDDGKVTVEHIECNAACDFAPVVMVNWEFFDNQTPDSAKALVDDLRAGREVQPTRGAKLCTFKETARILAGFPDERPGATEATGGAGPASLAGLRLAKGDTAGRVVSPRSAQPPSGERPATTPSSHDAPQQNAPADPAHPSGPVTEADPVAERPATEEGQ</sequence>
<evidence type="ECO:0000256" key="3">
    <source>
        <dbReference type="ARBA" id="ARBA00022714"/>
    </source>
</evidence>
<evidence type="ECO:0000256" key="10">
    <source>
        <dbReference type="ARBA" id="ARBA00032788"/>
    </source>
</evidence>
<dbReference type="PANTHER" id="PTHR10371:SF3">
    <property type="entry name" value="NADH DEHYDROGENASE [UBIQUINONE] FLAVOPROTEIN 2, MITOCHONDRIAL"/>
    <property type="match status" value="1"/>
</dbReference>
<dbReference type="Gene3D" id="1.10.10.1590">
    <property type="entry name" value="NADH-quinone oxidoreductase subunit E"/>
    <property type="match status" value="1"/>
</dbReference>
<reference evidence="15 16" key="1">
    <citation type="submission" date="2018-07" db="EMBL/GenBank/DDBJ databases">
        <title>Draft genome of the type strain Streptomyces armeniacus ATCC 15676.</title>
        <authorList>
            <person name="Labana P."/>
            <person name="Gosse J.T."/>
            <person name="Boddy C.N."/>
        </authorList>
    </citation>
    <scope>NUCLEOTIDE SEQUENCE [LARGE SCALE GENOMIC DNA]</scope>
    <source>
        <strain evidence="15 16">ATCC 15676</strain>
    </source>
</reference>
<comment type="catalytic activity">
    <reaction evidence="12">
        <text>a quinone + NADH + 5 H(+)(in) = a quinol + NAD(+) + 4 H(+)(out)</text>
        <dbReference type="Rhea" id="RHEA:57888"/>
        <dbReference type="ChEBI" id="CHEBI:15378"/>
        <dbReference type="ChEBI" id="CHEBI:24646"/>
        <dbReference type="ChEBI" id="CHEBI:57540"/>
        <dbReference type="ChEBI" id="CHEBI:57945"/>
        <dbReference type="ChEBI" id="CHEBI:132124"/>
    </reaction>
</comment>
<dbReference type="SUPFAM" id="SSF52833">
    <property type="entry name" value="Thioredoxin-like"/>
    <property type="match status" value="1"/>
</dbReference>
<dbReference type="GO" id="GO:0003954">
    <property type="term" value="F:NADH dehydrogenase activity"/>
    <property type="evidence" value="ECO:0007669"/>
    <property type="project" value="TreeGrafter"/>
</dbReference>
<evidence type="ECO:0000313" key="16">
    <source>
        <dbReference type="Proteomes" id="UP000254425"/>
    </source>
</evidence>
<dbReference type="GO" id="GO:0046872">
    <property type="term" value="F:metal ion binding"/>
    <property type="evidence" value="ECO:0007669"/>
    <property type="project" value="UniProtKB-KW"/>
</dbReference>